<comment type="similarity">
    <text evidence="1">To bacterial alkanal monooxygenase alpha and beta chains.</text>
</comment>
<proteinExistence type="predicted"/>
<dbReference type="SUPFAM" id="SSF51679">
    <property type="entry name" value="Bacterial luciferase-like"/>
    <property type="match status" value="1"/>
</dbReference>
<gene>
    <name evidence="3" type="ORF">DD666_02105</name>
</gene>
<dbReference type="GO" id="GO:0016705">
    <property type="term" value="F:oxidoreductase activity, acting on paired donors, with incorporation or reduction of molecular oxygen"/>
    <property type="evidence" value="ECO:0007669"/>
    <property type="project" value="InterPro"/>
</dbReference>
<dbReference type="InterPro" id="IPR011251">
    <property type="entry name" value="Luciferase-like_dom"/>
</dbReference>
<evidence type="ECO:0000313" key="3">
    <source>
        <dbReference type="EMBL" id="HBP28192.1"/>
    </source>
</evidence>
<dbReference type="AlphaFoldDB" id="A0A356LB64"/>
<dbReference type="Proteomes" id="UP000264036">
    <property type="component" value="Unassembled WGS sequence"/>
</dbReference>
<dbReference type="PANTHER" id="PTHR30137:SF6">
    <property type="entry name" value="LUCIFERASE-LIKE MONOOXYGENASE"/>
    <property type="match status" value="1"/>
</dbReference>
<dbReference type="InterPro" id="IPR019949">
    <property type="entry name" value="CmoO-like"/>
</dbReference>
<dbReference type="InterPro" id="IPR050766">
    <property type="entry name" value="Bact_Lucif_Oxidored"/>
</dbReference>
<dbReference type="GO" id="GO:0005829">
    <property type="term" value="C:cytosol"/>
    <property type="evidence" value="ECO:0007669"/>
    <property type="project" value="TreeGrafter"/>
</dbReference>
<evidence type="ECO:0000259" key="2">
    <source>
        <dbReference type="Pfam" id="PF00296"/>
    </source>
</evidence>
<protein>
    <recommendedName>
        <fullName evidence="2">Luciferase-like domain-containing protein</fullName>
    </recommendedName>
</protein>
<feature type="domain" description="Luciferase-like" evidence="2">
    <location>
        <begin position="1"/>
        <end position="244"/>
    </location>
</feature>
<organism evidence="3 4">
    <name type="scientific">Advenella kashmirensis</name>
    <dbReference type="NCBI Taxonomy" id="310575"/>
    <lineage>
        <taxon>Bacteria</taxon>
        <taxon>Pseudomonadati</taxon>
        <taxon>Pseudomonadota</taxon>
        <taxon>Betaproteobacteria</taxon>
        <taxon>Burkholderiales</taxon>
        <taxon>Alcaligenaceae</taxon>
    </lineage>
</organism>
<accession>A0A356LB64</accession>
<dbReference type="Pfam" id="PF00296">
    <property type="entry name" value="Bac_luciferase"/>
    <property type="match status" value="1"/>
</dbReference>
<sequence>MKLSLLDQVQIGTGRDSATAIADTITLSRHLDALGFARHWIVEHHAVPYEACVDPMVLAPVLAAATSRIRIGIGGVLLNNYSPYKVAESVQTLAALYPGRFDLGMGQSVSGPLPDLALQPDRSRPLLHDQGDKIHELLGHLFADLPADHAFASLKVMPDVAPVLPWIMAVSPNSAARAGALGLPLALSAFHKPEFAVESAASYRRAFRASDRLGLPRSPQIFLAIRLSTGVDQDEAERLAMPMRWCFDQRRRLETMPDRLPTVDEAVALAGGVWPAETAQWPMYTICPLEHLRDRLLMMAQAVGCDEIMLQDVLPDPAMRLAHYTAIAQVMAD</sequence>
<dbReference type="CDD" id="cd00347">
    <property type="entry name" value="Flavin_utilizing_monoxygenases"/>
    <property type="match status" value="1"/>
</dbReference>
<dbReference type="Gene3D" id="3.20.20.30">
    <property type="entry name" value="Luciferase-like domain"/>
    <property type="match status" value="1"/>
</dbReference>
<name>A0A356LB64_9BURK</name>
<evidence type="ECO:0000256" key="1">
    <source>
        <dbReference type="ARBA" id="ARBA00007789"/>
    </source>
</evidence>
<evidence type="ECO:0000313" key="4">
    <source>
        <dbReference type="Proteomes" id="UP000264036"/>
    </source>
</evidence>
<comment type="caution">
    <text evidence="3">The sequence shown here is derived from an EMBL/GenBank/DDBJ whole genome shotgun (WGS) entry which is preliminary data.</text>
</comment>
<dbReference type="InterPro" id="IPR036661">
    <property type="entry name" value="Luciferase-like_sf"/>
</dbReference>
<dbReference type="NCBIfam" id="TIGR03558">
    <property type="entry name" value="oxido_grp_1"/>
    <property type="match status" value="1"/>
</dbReference>
<dbReference type="EMBL" id="DOEK01000004">
    <property type="protein sequence ID" value="HBP28192.1"/>
    <property type="molecule type" value="Genomic_DNA"/>
</dbReference>
<reference evidence="3 4" key="1">
    <citation type="journal article" date="2018" name="Nat. Biotechnol.">
        <title>A standardized bacterial taxonomy based on genome phylogeny substantially revises the tree of life.</title>
        <authorList>
            <person name="Parks D.H."/>
            <person name="Chuvochina M."/>
            <person name="Waite D.W."/>
            <person name="Rinke C."/>
            <person name="Skarshewski A."/>
            <person name="Chaumeil P.A."/>
            <person name="Hugenholtz P."/>
        </authorList>
    </citation>
    <scope>NUCLEOTIDE SEQUENCE [LARGE SCALE GENOMIC DNA]</scope>
    <source>
        <strain evidence="3">UBA10707</strain>
    </source>
</reference>
<dbReference type="PANTHER" id="PTHR30137">
    <property type="entry name" value="LUCIFERASE-LIKE MONOOXYGENASE"/>
    <property type="match status" value="1"/>
</dbReference>